<name>A0A7X0HLW6_9ACTN</name>
<sequence>MTTTSDLEALRKKADRSAKTAEDDRAALLDAAVKAAITSSKYGHLSAVAREAGITSQYLRDLVEAAHPGWLAKAAEEREAAKAEHKPKSRVAKEGRAAKEGGGRAARPGKSAAA</sequence>
<comment type="caution">
    <text evidence="2">The sequence shown here is derived from an EMBL/GenBank/DDBJ whole genome shotgun (WGS) entry which is preliminary data.</text>
</comment>
<evidence type="ECO:0000313" key="2">
    <source>
        <dbReference type="EMBL" id="MBB6439961.1"/>
    </source>
</evidence>
<accession>A0A7X0HLW6</accession>
<gene>
    <name evidence="2" type="ORF">HNQ79_006474</name>
</gene>
<keyword evidence="3" id="KW-1185">Reference proteome</keyword>
<reference evidence="2 3" key="1">
    <citation type="submission" date="2020-08" db="EMBL/GenBank/DDBJ databases">
        <title>Genomic Encyclopedia of Type Strains, Phase IV (KMG-IV): sequencing the most valuable type-strain genomes for metagenomic binning, comparative biology and taxonomic classification.</title>
        <authorList>
            <person name="Goeker M."/>
        </authorList>
    </citation>
    <scope>NUCLEOTIDE SEQUENCE [LARGE SCALE GENOMIC DNA]</scope>
    <source>
        <strain evidence="2 3">DSM 40141</strain>
    </source>
</reference>
<feature type="compositionally biased region" description="Basic and acidic residues" evidence="1">
    <location>
        <begin position="8"/>
        <end position="23"/>
    </location>
</feature>
<dbReference type="EMBL" id="JACHEM010000032">
    <property type="protein sequence ID" value="MBB6439961.1"/>
    <property type="molecule type" value="Genomic_DNA"/>
</dbReference>
<proteinExistence type="predicted"/>
<evidence type="ECO:0000256" key="1">
    <source>
        <dbReference type="SAM" id="MobiDB-lite"/>
    </source>
</evidence>
<evidence type="ECO:0000313" key="3">
    <source>
        <dbReference type="Proteomes" id="UP000540423"/>
    </source>
</evidence>
<organism evidence="2 3">
    <name type="scientific">Streptomyces candidus</name>
    <dbReference type="NCBI Taxonomy" id="67283"/>
    <lineage>
        <taxon>Bacteria</taxon>
        <taxon>Bacillati</taxon>
        <taxon>Actinomycetota</taxon>
        <taxon>Actinomycetes</taxon>
        <taxon>Kitasatosporales</taxon>
        <taxon>Streptomycetaceae</taxon>
        <taxon>Streptomyces</taxon>
    </lineage>
</organism>
<dbReference type="RefSeq" id="WP_185036445.1">
    <property type="nucleotide sequence ID" value="NZ_BNBN01000019.1"/>
</dbReference>
<feature type="compositionally biased region" description="Basic and acidic residues" evidence="1">
    <location>
        <begin position="76"/>
        <end position="102"/>
    </location>
</feature>
<protein>
    <submittedName>
        <fullName evidence="2">Uncharacterized protein</fullName>
    </submittedName>
</protein>
<feature type="region of interest" description="Disordered" evidence="1">
    <location>
        <begin position="76"/>
        <end position="114"/>
    </location>
</feature>
<feature type="region of interest" description="Disordered" evidence="1">
    <location>
        <begin position="1"/>
        <end position="23"/>
    </location>
</feature>
<dbReference type="Proteomes" id="UP000540423">
    <property type="component" value="Unassembled WGS sequence"/>
</dbReference>
<dbReference type="AlphaFoldDB" id="A0A7X0HLW6"/>
<feature type="compositionally biased region" description="Low complexity" evidence="1">
    <location>
        <begin position="105"/>
        <end position="114"/>
    </location>
</feature>